<keyword evidence="4 6" id="KW-1133">Transmembrane helix</keyword>
<name>A0AAD8UYD9_9PEZI</name>
<comment type="caution">
    <text evidence="7">The sequence shown here is derived from an EMBL/GenBank/DDBJ whole genome shotgun (WGS) entry which is preliminary data.</text>
</comment>
<accession>A0AAD8UYD9</accession>
<comment type="subcellular location">
    <subcellularLocation>
        <location evidence="1">Membrane</location>
        <topology evidence="1">Multi-pass membrane protein</topology>
    </subcellularLocation>
</comment>
<evidence type="ECO:0000256" key="3">
    <source>
        <dbReference type="ARBA" id="ARBA00022692"/>
    </source>
</evidence>
<dbReference type="InterPro" id="IPR011701">
    <property type="entry name" value="MFS"/>
</dbReference>
<dbReference type="SUPFAM" id="SSF103473">
    <property type="entry name" value="MFS general substrate transporter"/>
    <property type="match status" value="1"/>
</dbReference>
<evidence type="ECO:0000313" key="7">
    <source>
        <dbReference type="EMBL" id="KAK1570031.1"/>
    </source>
</evidence>
<keyword evidence="5 6" id="KW-0472">Membrane</keyword>
<feature type="transmembrane region" description="Helical" evidence="6">
    <location>
        <begin position="434"/>
        <end position="455"/>
    </location>
</feature>
<dbReference type="Proteomes" id="UP001230504">
    <property type="component" value="Unassembled WGS sequence"/>
</dbReference>
<dbReference type="GO" id="GO:0005886">
    <property type="term" value="C:plasma membrane"/>
    <property type="evidence" value="ECO:0007669"/>
    <property type="project" value="TreeGrafter"/>
</dbReference>
<keyword evidence="8" id="KW-1185">Reference proteome</keyword>
<dbReference type="EMBL" id="JAHLJV010000115">
    <property type="protein sequence ID" value="KAK1570031.1"/>
    <property type="molecule type" value="Genomic_DNA"/>
</dbReference>
<feature type="transmembrane region" description="Helical" evidence="6">
    <location>
        <begin position="92"/>
        <end position="112"/>
    </location>
</feature>
<dbReference type="InterPro" id="IPR036259">
    <property type="entry name" value="MFS_trans_sf"/>
</dbReference>
<dbReference type="AlphaFoldDB" id="A0AAD8UYD9"/>
<evidence type="ECO:0000256" key="5">
    <source>
        <dbReference type="ARBA" id="ARBA00023136"/>
    </source>
</evidence>
<reference evidence="7" key="1">
    <citation type="submission" date="2021-06" db="EMBL/GenBank/DDBJ databases">
        <title>Comparative genomics, transcriptomics and evolutionary studies reveal genomic signatures of adaptation to plant cell wall in hemibiotrophic fungi.</title>
        <authorList>
            <consortium name="DOE Joint Genome Institute"/>
            <person name="Baroncelli R."/>
            <person name="Diaz J.F."/>
            <person name="Benocci T."/>
            <person name="Peng M."/>
            <person name="Battaglia E."/>
            <person name="Haridas S."/>
            <person name="Andreopoulos W."/>
            <person name="Labutti K."/>
            <person name="Pangilinan J."/>
            <person name="Floch G.L."/>
            <person name="Makela M.R."/>
            <person name="Henrissat B."/>
            <person name="Grigoriev I.V."/>
            <person name="Crouch J.A."/>
            <person name="De Vries R.P."/>
            <person name="Sukno S.A."/>
            <person name="Thon M.R."/>
        </authorList>
    </citation>
    <scope>NUCLEOTIDE SEQUENCE</scope>
    <source>
        <strain evidence="7">CBS 125086</strain>
    </source>
</reference>
<feature type="transmembrane region" description="Helical" evidence="6">
    <location>
        <begin position="390"/>
        <end position="414"/>
    </location>
</feature>
<dbReference type="GO" id="GO:0008506">
    <property type="term" value="F:sucrose:proton symporter activity"/>
    <property type="evidence" value="ECO:0007669"/>
    <property type="project" value="TreeGrafter"/>
</dbReference>
<dbReference type="Pfam" id="PF07690">
    <property type="entry name" value="MFS_1"/>
    <property type="match status" value="1"/>
</dbReference>
<keyword evidence="3 6" id="KW-0812">Transmembrane</keyword>
<dbReference type="GeneID" id="85446628"/>
<feature type="transmembrane region" description="Helical" evidence="6">
    <location>
        <begin position="119"/>
        <end position="138"/>
    </location>
</feature>
<dbReference type="PANTHER" id="PTHR19432">
    <property type="entry name" value="SUGAR TRANSPORTER"/>
    <property type="match status" value="1"/>
</dbReference>
<proteinExistence type="predicted"/>
<feature type="transmembrane region" description="Helical" evidence="6">
    <location>
        <begin position="467"/>
        <end position="487"/>
    </location>
</feature>
<sequence>MPSFETLDSDDADVPLCTLDETESSSSCDDDGLERQAADGRKLYDQHRINMWCIVAYAMPSMFSQFYFTMFTVFLVPYLLKDLGLTAFQVSLVLLAGPFSGLTASPVFGILSDRSRRRFIFLVAGAAVMAVCQLVLGWSREITGSNNMVAARWLSTAAIFTGTMSVRAYIIGFRLLIVDNVPPRQQPVMNLVSSLLGSLGSVGMLAAGFANPSFQLVSFLCSSGVIFSIVPVWLVRPAECYKPVVEQQGGSFTALLRDIWRARTSLPPKTRRTCGVQILCQYAYFPVSHYASKYLIDSYVATRGNSAEAAPAGLMAQASVFVLLIAQTCGFVLQMPITRSWDPSLSLGGSVRQRMNKDITALRQMWALALLTLGVSSLGAIFLRTSFMAASICIASIVCISPLSGLVPLTIISYEAAVVQKERGPSITSSGTYISYYEMAITVGQGLSAVGNAILNFGIEKSGARIGSSTAILFCPSVVGAIVAALIC</sequence>
<evidence type="ECO:0000256" key="1">
    <source>
        <dbReference type="ARBA" id="ARBA00004141"/>
    </source>
</evidence>
<keyword evidence="2" id="KW-0813">Transport</keyword>
<dbReference type="PANTHER" id="PTHR19432:SF35">
    <property type="entry name" value="SOLUTE CARRIER FAMILY 45 MEMBER 3 ISOFORM X1"/>
    <property type="match status" value="1"/>
</dbReference>
<feature type="transmembrane region" description="Helical" evidence="6">
    <location>
        <begin position="216"/>
        <end position="235"/>
    </location>
</feature>
<protein>
    <submittedName>
        <fullName evidence="7">Sucrose transporter</fullName>
    </submittedName>
</protein>
<feature type="transmembrane region" description="Helical" evidence="6">
    <location>
        <begin position="365"/>
        <end position="383"/>
    </location>
</feature>
<feature type="transmembrane region" description="Helical" evidence="6">
    <location>
        <begin position="188"/>
        <end position="210"/>
    </location>
</feature>
<feature type="transmembrane region" description="Helical" evidence="6">
    <location>
        <begin position="150"/>
        <end position="176"/>
    </location>
</feature>
<evidence type="ECO:0000256" key="6">
    <source>
        <dbReference type="SAM" id="Phobius"/>
    </source>
</evidence>
<dbReference type="Gene3D" id="1.20.1250.20">
    <property type="entry name" value="MFS general substrate transporter like domains"/>
    <property type="match status" value="1"/>
</dbReference>
<evidence type="ECO:0000313" key="8">
    <source>
        <dbReference type="Proteomes" id="UP001230504"/>
    </source>
</evidence>
<gene>
    <name evidence="7" type="ORF">LY79DRAFT_643000</name>
</gene>
<dbReference type="RefSeq" id="XP_060408213.1">
    <property type="nucleotide sequence ID" value="XM_060562388.1"/>
</dbReference>
<evidence type="ECO:0000256" key="4">
    <source>
        <dbReference type="ARBA" id="ARBA00022989"/>
    </source>
</evidence>
<organism evidence="7 8">
    <name type="scientific">Colletotrichum navitas</name>
    <dbReference type="NCBI Taxonomy" id="681940"/>
    <lineage>
        <taxon>Eukaryota</taxon>
        <taxon>Fungi</taxon>
        <taxon>Dikarya</taxon>
        <taxon>Ascomycota</taxon>
        <taxon>Pezizomycotina</taxon>
        <taxon>Sordariomycetes</taxon>
        <taxon>Hypocreomycetidae</taxon>
        <taxon>Glomerellales</taxon>
        <taxon>Glomerellaceae</taxon>
        <taxon>Colletotrichum</taxon>
        <taxon>Colletotrichum graminicola species complex</taxon>
    </lineage>
</organism>
<feature type="transmembrane region" description="Helical" evidence="6">
    <location>
        <begin position="51"/>
        <end position="80"/>
    </location>
</feature>
<feature type="transmembrane region" description="Helical" evidence="6">
    <location>
        <begin position="318"/>
        <end position="337"/>
    </location>
</feature>
<evidence type="ECO:0000256" key="2">
    <source>
        <dbReference type="ARBA" id="ARBA00022448"/>
    </source>
</evidence>